<dbReference type="RefSeq" id="WP_114430988.1">
    <property type="nucleotide sequence ID" value="NZ_QPJM01000009.1"/>
</dbReference>
<dbReference type="Pfam" id="PF00126">
    <property type="entry name" value="HTH_1"/>
    <property type="match status" value="1"/>
</dbReference>
<dbReference type="PANTHER" id="PTHR30118:SF15">
    <property type="entry name" value="TRANSCRIPTIONAL REGULATORY PROTEIN"/>
    <property type="match status" value="1"/>
</dbReference>
<keyword evidence="4" id="KW-0238">DNA-binding</keyword>
<sequence>MNLRNIDLNLLVVLDALLEEQNVSRAGQRIGLSQSATSAALARLRDIFHDPLLVRVGRQLALTENAEKLIEPLRDALTRVEQTFMLQTGFDPSTDSRTFTISASDYAVLVLLEPFFTKLATDAPNITFHLLPRSRHAESMLQKDQVDIVIEPSELLMNSDYPSTELMADRWLCAIDENNPHVASIEVMTIAEFGSLPHVAYGIGPDRQFNLADQHLAKLGIHRQIAVTVESFLLVPFLLQGTTMTSLVLERTIRRLSKAARIRGVLPPVALPQIHETMYWHSRHTGDPAHSWLRQRIQAVAAQLDSAPDY</sequence>
<dbReference type="Proteomes" id="UP000253324">
    <property type="component" value="Unassembled WGS sequence"/>
</dbReference>
<dbReference type="InterPro" id="IPR000847">
    <property type="entry name" value="LysR_HTH_N"/>
</dbReference>
<proteinExistence type="inferred from homology"/>
<accession>A0A368YQR9</accession>
<evidence type="ECO:0000313" key="8">
    <source>
        <dbReference type="Proteomes" id="UP000253324"/>
    </source>
</evidence>
<gene>
    <name evidence="7" type="ORF">C7476_109141</name>
</gene>
<dbReference type="PANTHER" id="PTHR30118">
    <property type="entry name" value="HTH-TYPE TRANSCRIPTIONAL REGULATOR LEUO-RELATED"/>
    <property type="match status" value="1"/>
</dbReference>
<organism evidence="7 8">
    <name type="scientific">Phyllobacterium bourgognense</name>
    <dbReference type="NCBI Taxonomy" id="314236"/>
    <lineage>
        <taxon>Bacteria</taxon>
        <taxon>Pseudomonadati</taxon>
        <taxon>Pseudomonadota</taxon>
        <taxon>Alphaproteobacteria</taxon>
        <taxon>Hyphomicrobiales</taxon>
        <taxon>Phyllobacteriaceae</taxon>
        <taxon>Phyllobacterium</taxon>
    </lineage>
</organism>
<evidence type="ECO:0000259" key="6">
    <source>
        <dbReference type="PROSITE" id="PS50931"/>
    </source>
</evidence>
<dbReference type="InterPro" id="IPR050389">
    <property type="entry name" value="LysR-type_TF"/>
</dbReference>
<keyword evidence="5" id="KW-0804">Transcription</keyword>
<evidence type="ECO:0000256" key="3">
    <source>
        <dbReference type="ARBA" id="ARBA00023015"/>
    </source>
</evidence>
<feature type="domain" description="HTH lysR-type" evidence="6">
    <location>
        <begin position="6"/>
        <end position="63"/>
    </location>
</feature>
<dbReference type="PROSITE" id="PS50931">
    <property type="entry name" value="HTH_LYSR"/>
    <property type="match status" value="1"/>
</dbReference>
<dbReference type="GO" id="GO:0003677">
    <property type="term" value="F:DNA binding"/>
    <property type="evidence" value="ECO:0007669"/>
    <property type="project" value="UniProtKB-KW"/>
</dbReference>
<dbReference type="GO" id="GO:0003700">
    <property type="term" value="F:DNA-binding transcription factor activity"/>
    <property type="evidence" value="ECO:0007669"/>
    <property type="project" value="InterPro"/>
</dbReference>
<protein>
    <submittedName>
        <fullName evidence="7">LysR family transcriptional regulator</fullName>
    </submittedName>
</protein>
<keyword evidence="2" id="KW-0536">Nodulation</keyword>
<evidence type="ECO:0000256" key="2">
    <source>
        <dbReference type="ARBA" id="ARBA00022458"/>
    </source>
</evidence>
<name>A0A368YQR9_9HYPH</name>
<keyword evidence="8" id="KW-1185">Reference proteome</keyword>
<keyword evidence="3" id="KW-0805">Transcription regulation</keyword>
<dbReference type="Gene3D" id="1.10.10.10">
    <property type="entry name" value="Winged helix-like DNA-binding domain superfamily/Winged helix DNA-binding domain"/>
    <property type="match status" value="1"/>
</dbReference>
<evidence type="ECO:0000256" key="5">
    <source>
        <dbReference type="ARBA" id="ARBA00023163"/>
    </source>
</evidence>
<dbReference type="SUPFAM" id="SSF53850">
    <property type="entry name" value="Periplasmic binding protein-like II"/>
    <property type="match status" value="1"/>
</dbReference>
<evidence type="ECO:0000256" key="4">
    <source>
        <dbReference type="ARBA" id="ARBA00023125"/>
    </source>
</evidence>
<dbReference type="Pfam" id="PF03466">
    <property type="entry name" value="LysR_substrate"/>
    <property type="match status" value="1"/>
</dbReference>
<evidence type="ECO:0000256" key="1">
    <source>
        <dbReference type="ARBA" id="ARBA00009437"/>
    </source>
</evidence>
<dbReference type="InterPro" id="IPR005119">
    <property type="entry name" value="LysR_subst-bd"/>
</dbReference>
<dbReference type="Gene3D" id="3.40.190.10">
    <property type="entry name" value="Periplasmic binding protein-like II"/>
    <property type="match status" value="2"/>
</dbReference>
<dbReference type="InterPro" id="IPR036388">
    <property type="entry name" value="WH-like_DNA-bd_sf"/>
</dbReference>
<dbReference type="InterPro" id="IPR036390">
    <property type="entry name" value="WH_DNA-bd_sf"/>
</dbReference>
<dbReference type="SUPFAM" id="SSF46785">
    <property type="entry name" value="Winged helix' DNA-binding domain"/>
    <property type="match status" value="1"/>
</dbReference>
<dbReference type="EMBL" id="QPJM01000009">
    <property type="protein sequence ID" value="RCW81959.1"/>
    <property type="molecule type" value="Genomic_DNA"/>
</dbReference>
<evidence type="ECO:0000313" key="7">
    <source>
        <dbReference type="EMBL" id="RCW81959.1"/>
    </source>
</evidence>
<reference evidence="7 8" key="1">
    <citation type="submission" date="2018-07" db="EMBL/GenBank/DDBJ databases">
        <title>Genomic Encyclopedia of Type Strains, Phase III (KMG-III): the genomes of soil and plant-associated and newly described type strains.</title>
        <authorList>
            <person name="Whitman W."/>
        </authorList>
    </citation>
    <scope>NUCLEOTIDE SEQUENCE [LARGE SCALE GENOMIC DNA]</scope>
    <source>
        <strain evidence="7 8">31-25a</strain>
    </source>
</reference>
<dbReference type="AlphaFoldDB" id="A0A368YQR9"/>
<comment type="similarity">
    <text evidence="1">Belongs to the LysR transcriptional regulatory family.</text>
</comment>
<comment type="caution">
    <text evidence="7">The sequence shown here is derived from an EMBL/GenBank/DDBJ whole genome shotgun (WGS) entry which is preliminary data.</text>
</comment>